<evidence type="ECO:0000313" key="5">
    <source>
        <dbReference type="EMBL" id="KAG6428071.1"/>
    </source>
</evidence>
<feature type="compositionally biased region" description="Low complexity" evidence="2">
    <location>
        <begin position="10"/>
        <end position="20"/>
    </location>
</feature>
<reference evidence="5" key="1">
    <citation type="submission" date="2018-01" db="EMBL/GenBank/DDBJ databases">
        <authorList>
            <person name="Mao J.F."/>
        </authorList>
    </citation>
    <scope>NUCLEOTIDE SEQUENCE</scope>
    <source>
        <strain evidence="5">Huo1</strain>
        <tissue evidence="5">Leaf</tissue>
    </source>
</reference>
<proteinExistence type="inferred from homology"/>
<evidence type="ECO:0000256" key="2">
    <source>
        <dbReference type="SAM" id="MobiDB-lite"/>
    </source>
</evidence>
<feature type="domain" description="Xylanase inhibitor N-terminal" evidence="4">
    <location>
        <begin position="17"/>
        <end position="123"/>
    </location>
</feature>
<dbReference type="EMBL" id="PNBA02000004">
    <property type="protein sequence ID" value="KAG6428071.1"/>
    <property type="molecule type" value="Genomic_DNA"/>
</dbReference>
<comment type="caution">
    <text evidence="5">The sequence shown here is derived from an EMBL/GenBank/DDBJ whole genome shotgun (WGS) entry which is preliminary data.</text>
</comment>
<dbReference type="InterPro" id="IPR032799">
    <property type="entry name" value="TAXi_C"/>
</dbReference>
<keyword evidence="6" id="KW-1185">Reference proteome</keyword>
<dbReference type="InterPro" id="IPR032861">
    <property type="entry name" value="TAXi_N"/>
</dbReference>
<dbReference type="InterPro" id="IPR021109">
    <property type="entry name" value="Peptidase_aspartic_dom_sf"/>
</dbReference>
<feature type="region of interest" description="Disordered" evidence="2">
    <location>
        <begin position="1"/>
        <end position="24"/>
    </location>
</feature>
<dbReference type="Gene3D" id="2.40.70.10">
    <property type="entry name" value="Acid Proteases"/>
    <property type="match status" value="2"/>
</dbReference>
<evidence type="ECO:0000256" key="1">
    <source>
        <dbReference type="ARBA" id="ARBA00007447"/>
    </source>
</evidence>
<comment type="similarity">
    <text evidence="1">Belongs to the peptidase A1 family.</text>
</comment>
<dbReference type="AlphaFoldDB" id="A0A8X8YE41"/>
<accession>A0A8X8YE41</accession>
<evidence type="ECO:0000259" key="3">
    <source>
        <dbReference type="Pfam" id="PF14541"/>
    </source>
</evidence>
<dbReference type="Proteomes" id="UP000298416">
    <property type="component" value="Unassembled WGS sequence"/>
</dbReference>
<evidence type="ECO:0008006" key="7">
    <source>
        <dbReference type="Google" id="ProtNLM"/>
    </source>
</evidence>
<dbReference type="GO" id="GO:0004190">
    <property type="term" value="F:aspartic-type endopeptidase activity"/>
    <property type="evidence" value="ECO:0007669"/>
    <property type="project" value="InterPro"/>
</dbReference>
<dbReference type="GO" id="GO:0006508">
    <property type="term" value="P:proteolysis"/>
    <property type="evidence" value="ECO:0007669"/>
    <property type="project" value="InterPro"/>
</dbReference>
<dbReference type="PANTHER" id="PTHR47965:SF68">
    <property type="entry name" value="BASIC 7S GLOBULIN-LIKE"/>
    <property type="match status" value="1"/>
</dbReference>
<dbReference type="Pfam" id="PF14543">
    <property type="entry name" value="TAXi_N"/>
    <property type="match status" value="1"/>
</dbReference>
<dbReference type="PANTHER" id="PTHR47965">
    <property type="entry name" value="ASPARTYL PROTEASE-RELATED"/>
    <property type="match status" value="1"/>
</dbReference>
<dbReference type="SUPFAM" id="SSF50630">
    <property type="entry name" value="Acid proteases"/>
    <property type="match status" value="1"/>
</dbReference>
<evidence type="ECO:0000259" key="4">
    <source>
        <dbReference type="Pfam" id="PF14543"/>
    </source>
</evidence>
<dbReference type="Pfam" id="PF14541">
    <property type="entry name" value="TAXi_C"/>
    <property type="match status" value="1"/>
</dbReference>
<protein>
    <recommendedName>
        <fullName evidence="7">Peptidase A1 domain-containing protein</fullName>
    </recommendedName>
</protein>
<evidence type="ECO:0000313" key="6">
    <source>
        <dbReference type="Proteomes" id="UP000298416"/>
    </source>
</evidence>
<gene>
    <name evidence="5" type="ORF">SASPL_112320</name>
</gene>
<reference evidence="5" key="2">
    <citation type="submission" date="2020-08" db="EMBL/GenBank/DDBJ databases">
        <title>Plant Genome Project.</title>
        <authorList>
            <person name="Zhang R.-G."/>
        </authorList>
    </citation>
    <scope>NUCLEOTIDE SEQUENCE</scope>
    <source>
        <strain evidence="5">Huo1</strain>
        <tissue evidence="5">Leaf</tissue>
    </source>
</reference>
<sequence>MWSNRAAINAVPPRASAATSPPRPGCTNDTCGASPYNPFLDALVTQGYAEDTFYPKTGAALPDFSFSCMDNEYLTGLAAGATGMLGLTKNQISLHKQASTKLKLADTFSLCLPASGAGKLAIGIKPKSVKSTQLIVNPVSTYPIHTEGDASDEYFIEVKAIAVARAVHNSIYKPLTRAFAKAASDMRIKSAAAVAPFRACFRSDSIARMAAGPAVPEIELVLGGKDTTTWRMRGANVRVEIDRETTCLGFVDGGSSPRTAVVIGAHQLEKNLLEFDLVSSRLRFSENLLLMNTTCSKI</sequence>
<feature type="domain" description="Xylanase inhibitor C-terminal" evidence="3">
    <location>
        <begin position="167"/>
        <end position="285"/>
    </location>
</feature>
<dbReference type="InterPro" id="IPR001461">
    <property type="entry name" value="Aspartic_peptidase_A1"/>
</dbReference>
<name>A0A8X8YE41_SALSN</name>
<organism evidence="5">
    <name type="scientific">Salvia splendens</name>
    <name type="common">Scarlet sage</name>
    <dbReference type="NCBI Taxonomy" id="180675"/>
    <lineage>
        <taxon>Eukaryota</taxon>
        <taxon>Viridiplantae</taxon>
        <taxon>Streptophyta</taxon>
        <taxon>Embryophyta</taxon>
        <taxon>Tracheophyta</taxon>
        <taxon>Spermatophyta</taxon>
        <taxon>Magnoliopsida</taxon>
        <taxon>eudicotyledons</taxon>
        <taxon>Gunneridae</taxon>
        <taxon>Pentapetalae</taxon>
        <taxon>asterids</taxon>
        <taxon>lamiids</taxon>
        <taxon>Lamiales</taxon>
        <taxon>Lamiaceae</taxon>
        <taxon>Nepetoideae</taxon>
        <taxon>Mentheae</taxon>
        <taxon>Salviinae</taxon>
        <taxon>Salvia</taxon>
        <taxon>Salvia subgen. Calosphace</taxon>
        <taxon>core Calosphace</taxon>
    </lineage>
</organism>